<comment type="subunit">
    <text evidence="9 10">Homohexamer. Organized in a ring with a central cavity.</text>
</comment>
<keyword evidence="2 9" id="KW-0963">Cytoplasm</keyword>
<gene>
    <name evidence="9" type="primary">lon</name>
    <name evidence="18" type="ORF">B1R32_105114</name>
</gene>
<dbReference type="InterPro" id="IPR008268">
    <property type="entry name" value="Peptidase_S16_AS"/>
</dbReference>
<keyword evidence="19" id="KW-1185">Reference proteome</keyword>
<dbReference type="InterPro" id="IPR020568">
    <property type="entry name" value="Ribosomal_Su5_D2-typ_SF"/>
</dbReference>
<dbReference type="InParanoid" id="A0A2S8SUF4"/>
<evidence type="ECO:0000256" key="3">
    <source>
        <dbReference type="ARBA" id="ARBA00022670"/>
    </source>
</evidence>
<protein>
    <recommendedName>
        <fullName evidence="9 10">Lon protease</fullName>
        <ecNumber evidence="9 10">3.4.21.53</ecNumber>
    </recommendedName>
    <alternativeName>
        <fullName evidence="9">ATP-dependent protease La</fullName>
    </alternativeName>
</protein>
<keyword evidence="3 9" id="KW-0645">Protease</keyword>
<dbReference type="Pfam" id="PF00004">
    <property type="entry name" value="AAA"/>
    <property type="match status" value="1"/>
</dbReference>
<evidence type="ECO:0000256" key="5">
    <source>
        <dbReference type="ARBA" id="ARBA00022801"/>
    </source>
</evidence>
<feature type="active site" evidence="9 11">
    <location>
        <position position="746"/>
    </location>
</feature>
<dbReference type="PANTHER" id="PTHR10046">
    <property type="entry name" value="ATP DEPENDENT LON PROTEASE FAMILY MEMBER"/>
    <property type="match status" value="1"/>
</dbReference>
<dbReference type="FunFam" id="1.20.5.5270:FF:000002">
    <property type="entry name" value="Lon protease homolog"/>
    <property type="match status" value="1"/>
</dbReference>
<evidence type="ECO:0000256" key="15">
    <source>
        <dbReference type="SAM" id="MobiDB-lite"/>
    </source>
</evidence>
<dbReference type="RefSeq" id="WP_105483221.1">
    <property type="nucleotide sequence ID" value="NZ_NIGF01000005.1"/>
</dbReference>
<dbReference type="GO" id="GO:0034605">
    <property type="term" value="P:cellular response to heat"/>
    <property type="evidence" value="ECO:0007669"/>
    <property type="project" value="UniProtKB-UniRule"/>
</dbReference>
<dbReference type="HAMAP" id="MF_01973">
    <property type="entry name" value="lon_bact"/>
    <property type="match status" value="1"/>
</dbReference>
<accession>A0A2S8SUF4</accession>
<dbReference type="Gene3D" id="2.30.130.40">
    <property type="entry name" value="LON domain-like"/>
    <property type="match status" value="1"/>
</dbReference>
<dbReference type="GO" id="GO:0005524">
    <property type="term" value="F:ATP binding"/>
    <property type="evidence" value="ECO:0007669"/>
    <property type="project" value="UniProtKB-UniRule"/>
</dbReference>
<dbReference type="SUPFAM" id="SSF54211">
    <property type="entry name" value="Ribosomal protein S5 domain 2-like"/>
    <property type="match status" value="1"/>
</dbReference>
<dbReference type="InterPro" id="IPR003959">
    <property type="entry name" value="ATPase_AAA_core"/>
</dbReference>
<dbReference type="InterPro" id="IPR027065">
    <property type="entry name" value="Lon_Prtase"/>
</dbReference>
<dbReference type="GO" id="GO:0006515">
    <property type="term" value="P:protein quality control for misfolded or incompletely synthesized proteins"/>
    <property type="evidence" value="ECO:0007669"/>
    <property type="project" value="UniProtKB-UniRule"/>
</dbReference>
<evidence type="ECO:0000256" key="12">
    <source>
        <dbReference type="PIRSR" id="PIRSR001174-2"/>
    </source>
</evidence>
<evidence type="ECO:0000256" key="10">
    <source>
        <dbReference type="PIRNR" id="PIRNR001174"/>
    </source>
</evidence>
<dbReference type="Gene3D" id="1.20.5.5270">
    <property type="match status" value="1"/>
</dbReference>
<keyword evidence="7 9" id="KW-0067">ATP-binding</keyword>
<evidence type="ECO:0000256" key="14">
    <source>
        <dbReference type="RuleBase" id="RU000591"/>
    </source>
</evidence>
<dbReference type="Gene3D" id="3.40.50.300">
    <property type="entry name" value="P-loop containing nucleotide triphosphate hydrolases"/>
    <property type="match status" value="1"/>
</dbReference>
<sequence>MPSPRSTRIRPSAEETAPEAPAKNAPKRRAPRKTSKKDSDKSPLMPVVPLRGMVAFPAMVLPLFIGRPKSIEAVQAAANSEKLLFLTAQRDEETEEPGGDDVYQIGIVAEIAQWIKLPDGNLRVVVEGRARARALRFDHSDAFFSAEIVPFEEEVADKDDPQTEALLRHLRDNFENAVNLSKKIPPEAMQNASETAELGALADLVVSYLEIEVPERQALLEEASEMARAQQVAGLLTREISVLELDREIEAQVKEGISENQREYFLRERLKSIQEKLGERDPNFGDAQGLRERIEAAQMPPEAHEKATYELERLERMPPMAPEVGMVRNYLELMCDLPWDKSSEDVLDLNVAQETLDEDHYALGKIKERILEFLAVRMLNPDSKGPILCFMGPPGVGKTSIGKSIAKSLGREFVRISVGGIHDEAEIRGHRRTYIGSMAGRIITALKKCKVKNPVFLLDEIDKLGHDHRGDPSSALLEALDPEQNNAFADHYLEVPFDLSQVMFIATGNLLDPIQPALRDRMEVLQFPGYTEAEKTAIATGFLVPKQMKENGVTGDHIEIAPDALAELIRGYTREAGVRNLEREIGTVCRKVARRVAQSGAFGPPKTAESEAETTGKTTRAKKKAADKTPVFETVKVTAETLKTFLGPRRYSRDLGQDKDEIGVAQGLAWTEVGGEVLPIEVLLTLGTGNVKQTGNLGQVMKESCDAAMTYARAHALELGIEADFAAKHDAHIHVPSGGVPKDGPSAGVAITVALVSAMSGRPARKEVAMTGEISLRGHVMPVGGVKEKILAAHRVGAKEIILPLENERDLEELAPEVRDSLIFHPVDRLNQALELALYPLEEAAQKADKSDLSDADKELIAKSENEPEPLSDLERNEEFEIPELKVEKLDVEEIETGKIEISGGKAKKNRKK</sequence>
<comment type="catalytic activity">
    <reaction evidence="9 10 13">
        <text>Hydrolysis of proteins in presence of ATP.</text>
        <dbReference type="EC" id="3.4.21.53"/>
    </reaction>
</comment>
<evidence type="ECO:0000256" key="4">
    <source>
        <dbReference type="ARBA" id="ARBA00022741"/>
    </source>
</evidence>
<feature type="domain" description="Lon proteolytic" evidence="16">
    <location>
        <begin position="659"/>
        <end position="840"/>
    </location>
</feature>
<feature type="domain" description="Lon N-terminal" evidence="17">
    <location>
        <begin position="45"/>
        <end position="240"/>
    </location>
</feature>
<feature type="region of interest" description="Disordered" evidence="15">
    <location>
        <begin position="847"/>
        <end position="879"/>
    </location>
</feature>
<feature type="compositionally biased region" description="Basic residues" evidence="15">
    <location>
        <begin position="25"/>
        <end position="35"/>
    </location>
</feature>
<dbReference type="Pfam" id="PF02190">
    <property type="entry name" value="LON_substr_bdg"/>
    <property type="match status" value="1"/>
</dbReference>
<evidence type="ECO:0000256" key="11">
    <source>
        <dbReference type="PIRSR" id="PIRSR001174-1"/>
    </source>
</evidence>
<dbReference type="SMART" id="SM00464">
    <property type="entry name" value="LON"/>
    <property type="match status" value="1"/>
</dbReference>
<dbReference type="InterPro" id="IPR015947">
    <property type="entry name" value="PUA-like_sf"/>
</dbReference>
<dbReference type="SUPFAM" id="SSF52540">
    <property type="entry name" value="P-loop containing nucleoside triphosphate hydrolases"/>
    <property type="match status" value="1"/>
</dbReference>
<dbReference type="PRINTS" id="PR00830">
    <property type="entry name" value="ENDOLAPTASE"/>
</dbReference>
<keyword evidence="5 9" id="KW-0378">Hydrolase</keyword>
<dbReference type="EC" id="3.4.21.53" evidence="9 10"/>
<dbReference type="InterPro" id="IPR027543">
    <property type="entry name" value="Lon_bac"/>
</dbReference>
<feature type="compositionally biased region" description="Low complexity" evidence="15">
    <location>
        <begin position="14"/>
        <end position="24"/>
    </location>
</feature>
<dbReference type="EMBL" id="NIGF01000005">
    <property type="protein sequence ID" value="PQV64433.1"/>
    <property type="molecule type" value="Genomic_DNA"/>
</dbReference>
<evidence type="ECO:0000259" key="17">
    <source>
        <dbReference type="PROSITE" id="PS51787"/>
    </source>
</evidence>
<comment type="function">
    <text evidence="9">ATP-dependent serine protease that mediates the selective degradation of mutant and abnormal proteins as well as certain short-lived regulatory proteins. Required for cellular homeostasis and for survival from DNA damage and developmental changes induced by stress. Degrades polypeptides processively to yield small peptide fragments that are 5 to 10 amino acids long. Binds to DNA in a double-stranded, site-specific manner.</text>
</comment>
<feature type="compositionally biased region" description="Basic and acidic residues" evidence="15">
    <location>
        <begin position="847"/>
        <end position="866"/>
    </location>
</feature>
<evidence type="ECO:0000256" key="7">
    <source>
        <dbReference type="ARBA" id="ARBA00022840"/>
    </source>
</evidence>
<dbReference type="OrthoDB" id="9803599at2"/>
<comment type="similarity">
    <text evidence="9 10 13 14">Belongs to the peptidase S16 family.</text>
</comment>
<dbReference type="Gene3D" id="1.10.8.60">
    <property type="match status" value="1"/>
</dbReference>
<dbReference type="InterPro" id="IPR003593">
    <property type="entry name" value="AAA+_ATPase"/>
</dbReference>
<reference evidence="18 19" key="1">
    <citation type="journal article" date="2018" name="Syst. Appl. Microbiol.">
        <title>Abditibacterium utsteinense sp. nov., the first cultivated member of candidate phylum FBP, isolated from ice-free Antarctic soil samples.</title>
        <authorList>
            <person name="Tahon G."/>
            <person name="Tytgat B."/>
            <person name="Lebbe L."/>
            <person name="Carlier A."/>
            <person name="Willems A."/>
        </authorList>
    </citation>
    <scope>NUCLEOTIDE SEQUENCE [LARGE SCALE GENOMIC DNA]</scope>
    <source>
        <strain evidence="18 19">LMG 29911</strain>
    </source>
</reference>
<evidence type="ECO:0000313" key="18">
    <source>
        <dbReference type="EMBL" id="PQV64433.1"/>
    </source>
</evidence>
<feature type="region of interest" description="Disordered" evidence="15">
    <location>
        <begin position="600"/>
        <end position="625"/>
    </location>
</feature>
<dbReference type="PROSITE" id="PS51786">
    <property type="entry name" value="LON_PROTEOLYTIC"/>
    <property type="match status" value="1"/>
</dbReference>
<evidence type="ECO:0000256" key="13">
    <source>
        <dbReference type="PROSITE-ProRule" id="PRU01122"/>
    </source>
</evidence>
<dbReference type="FunCoup" id="A0A2S8SUF4">
    <property type="interactions" value="407"/>
</dbReference>
<dbReference type="PROSITE" id="PS01046">
    <property type="entry name" value="LON_SER"/>
    <property type="match status" value="1"/>
</dbReference>
<evidence type="ECO:0000256" key="8">
    <source>
        <dbReference type="ARBA" id="ARBA00023016"/>
    </source>
</evidence>
<dbReference type="FunFam" id="3.40.50.300:FF:000382">
    <property type="entry name" value="Lon protease homolog 2, peroxisomal"/>
    <property type="match status" value="1"/>
</dbReference>
<dbReference type="GO" id="GO:0004252">
    <property type="term" value="F:serine-type endopeptidase activity"/>
    <property type="evidence" value="ECO:0007669"/>
    <property type="project" value="UniProtKB-UniRule"/>
</dbReference>
<comment type="caution">
    <text evidence="18">The sequence shown here is derived from an EMBL/GenBank/DDBJ whole genome shotgun (WGS) entry which is preliminary data.</text>
</comment>
<evidence type="ECO:0000313" key="19">
    <source>
        <dbReference type="Proteomes" id="UP000237684"/>
    </source>
</evidence>
<dbReference type="Pfam" id="PF05362">
    <property type="entry name" value="Lon_C"/>
    <property type="match status" value="1"/>
</dbReference>
<keyword evidence="4 9" id="KW-0547">Nucleotide-binding</keyword>
<name>A0A2S8SUF4_9BACT</name>
<proteinExistence type="evidence at transcript level"/>
<dbReference type="InterPro" id="IPR003111">
    <property type="entry name" value="Lon_prtase_N"/>
</dbReference>
<feature type="region of interest" description="Disordered" evidence="15">
    <location>
        <begin position="1"/>
        <end position="44"/>
    </location>
</feature>
<keyword evidence="6 9" id="KW-0720">Serine protease</keyword>
<dbReference type="GO" id="GO:0005737">
    <property type="term" value="C:cytoplasm"/>
    <property type="evidence" value="ECO:0007669"/>
    <property type="project" value="UniProtKB-SubCell"/>
</dbReference>
<feature type="binding site" evidence="9 12">
    <location>
        <begin position="392"/>
        <end position="399"/>
    </location>
    <ligand>
        <name>ATP</name>
        <dbReference type="ChEBI" id="CHEBI:30616"/>
    </ligand>
</feature>
<feature type="active site" evidence="9 11">
    <location>
        <position position="789"/>
    </location>
</feature>
<dbReference type="AlphaFoldDB" id="A0A2S8SUF4"/>
<dbReference type="Gene3D" id="1.20.58.1480">
    <property type="match status" value="1"/>
</dbReference>
<comment type="subcellular location">
    <subcellularLocation>
        <location evidence="1 9 10">Cytoplasm</location>
    </subcellularLocation>
</comment>
<comment type="induction">
    <text evidence="9">By heat shock.</text>
</comment>
<dbReference type="InterPro" id="IPR046336">
    <property type="entry name" value="Lon_prtase_N_sf"/>
</dbReference>
<organism evidence="18 19">
    <name type="scientific">Abditibacterium utsteinense</name>
    <dbReference type="NCBI Taxonomy" id="1960156"/>
    <lineage>
        <taxon>Bacteria</taxon>
        <taxon>Pseudomonadati</taxon>
        <taxon>Abditibacteriota</taxon>
        <taxon>Abditibacteriia</taxon>
        <taxon>Abditibacteriales</taxon>
        <taxon>Abditibacteriaceae</taxon>
        <taxon>Abditibacterium</taxon>
    </lineage>
</organism>
<dbReference type="InterPro" id="IPR004815">
    <property type="entry name" value="Lon_bac/euk-typ"/>
</dbReference>
<evidence type="ECO:0000259" key="16">
    <source>
        <dbReference type="PROSITE" id="PS51786"/>
    </source>
</evidence>
<dbReference type="GO" id="GO:0016887">
    <property type="term" value="F:ATP hydrolysis activity"/>
    <property type="evidence" value="ECO:0007669"/>
    <property type="project" value="UniProtKB-UniRule"/>
</dbReference>
<evidence type="ECO:0000256" key="1">
    <source>
        <dbReference type="ARBA" id="ARBA00004496"/>
    </source>
</evidence>
<dbReference type="Proteomes" id="UP000237684">
    <property type="component" value="Unassembled WGS sequence"/>
</dbReference>
<evidence type="ECO:0000256" key="9">
    <source>
        <dbReference type="HAMAP-Rule" id="MF_01973"/>
    </source>
</evidence>
<dbReference type="SUPFAM" id="SSF88697">
    <property type="entry name" value="PUA domain-like"/>
    <property type="match status" value="1"/>
</dbReference>
<dbReference type="SMART" id="SM00382">
    <property type="entry name" value="AAA"/>
    <property type="match status" value="1"/>
</dbReference>
<dbReference type="PIRSF" id="PIRSF001174">
    <property type="entry name" value="Lon_proteas"/>
    <property type="match status" value="1"/>
</dbReference>
<dbReference type="InterPro" id="IPR027417">
    <property type="entry name" value="P-loop_NTPase"/>
</dbReference>
<evidence type="ECO:0000256" key="2">
    <source>
        <dbReference type="ARBA" id="ARBA00022490"/>
    </source>
</evidence>
<dbReference type="CDD" id="cd19500">
    <property type="entry name" value="RecA-like_Lon"/>
    <property type="match status" value="1"/>
</dbReference>
<dbReference type="InterPro" id="IPR008269">
    <property type="entry name" value="Lon_proteolytic"/>
</dbReference>
<dbReference type="GO" id="GO:0043565">
    <property type="term" value="F:sequence-specific DNA binding"/>
    <property type="evidence" value="ECO:0007669"/>
    <property type="project" value="UniProtKB-UniRule"/>
</dbReference>
<dbReference type="PROSITE" id="PS51787">
    <property type="entry name" value="LON_N"/>
    <property type="match status" value="1"/>
</dbReference>
<dbReference type="Gene3D" id="3.30.230.10">
    <property type="match status" value="1"/>
</dbReference>
<dbReference type="Pfam" id="PF22667">
    <property type="entry name" value="Lon_lid"/>
    <property type="match status" value="1"/>
</dbReference>
<dbReference type="InterPro" id="IPR054594">
    <property type="entry name" value="Lon_lid"/>
</dbReference>
<dbReference type="GO" id="GO:0004176">
    <property type="term" value="F:ATP-dependent peptidase activity"/>
    <property type="evidence" value="ECO:0007669"/>
    <property type="project" value="UniProtKB-UniRule"/>
</dbReference>
<dbReference type="InterPro" id="IPR014721">
    <property type="entry name" value="Ribsml_uS5_D2-typ_fold_subgr"/>
</dbReference>
<keyword evidence="8 9" id="KW-0346">Stress response</keyword>
<dbReference type="NCBIfam" id="TIGR00763">
    <property type="entry name" value="lon"/>
    <property type="match status" value="1"/>
</dbReference>
<evidence type="ECO:0000256" key="6">
    <source>
        <dbReference type="ARBA" id="ARBA00022825"/>
    </source>
</evidence>